<sequence length="523" mass="54111">MTALVVRLRFRMWWTAMTRSSLHLVSSVVGIIAALAVVGLLGPALGLLGLRPPRVAALTVPIFTTATLMWVVLGLAAAGVDNVLDPARFAVLPLRARTLARGLLAAALTGVPALLLTLLAVAQCFSWAGTPRAVPAAVLGGVIGVLTAVLASRAVTTLLAGVMTSHAGRLVGASIVSLATLLPLALNLVAARGRRVDALFDLDARPVARAASWFPSGWGWALPLDVAEGRWSTAVVHLVLGVGLLVVLWTVWVRQLERMLTSPLTSSGGQRIGRGRILPVLLGSTPTGIVAARRVRAWYRDSRLVAIALRTAVLPVFFVLQAVITGSPGLAGTGVVTLAVFAGLTLMNDLAFDGEAWWLHVTTGLRGWEDRLGRAIASTLVFAPSVALTFAVSVWIGVIGEPLPWLAVVLASFLGALALAVGVGAYLPGTAPRTGGNPFAATSGGAAQGCLTALISFIGPVLLIAPVVVAAVLTRGHTAWGWAVVVFGGLYGLGLLVAGVVVGGRRLDARAPELLVQLGRAQF</sequence>
<feature type="transmembrane region" description="Helical" evidence="1">
    <location>
        <begin position="234"/>
        <end position="252"/>
    </location>
</feature>
<feature type="transmembrane region" description="Helical" evidence="1">
    <location>
        <begin position="405"/>
        <end position="429"/>
    </location>
</feature>
<keyword evidence="1" id="KW-1133">Transmembrane helix</keyword>
<feature type="transmembrane region" description="Helical" evidence="1">
    <location>
        <begin position="99"/>
        <end position="121"/>
    </location>
</feature>
<reference evidence="2" key="1">
    <citation type="submission" date="2020-03" db="EMBL/GenBank/DDBJ databases">
        <title>Phycicoccus flavus sp. nov., a novel endophytic actinobacterium isolated from branch of Kandelia candel.</title>
        <authorList>
            <person name="Tuo L."/>
        </authorList>
    </citation>
    <scope>NUCLEOTIDE SEQUENCE</scope>
    <source>
        <strain evidence="2">CMS6Z-2</strain>
    </source>
</reference>
<keyword evidence="1" id="KW-0472">Membrane</keyword>
<gene>
    <name evidence="2" type="ORF">EPD83_009085</name>
</gene>
<feature type="transmembrane region" description="Helical" evidence="1">
    <location>
        <begin position="330"/>
        <end position="351"/>
    </location>
</feature>
<evidence type="ECO:0000313" key="3">
    <source>
        <dbReference type="Proteomes" id="UP000287866"/>
    </source>
</evidence>
<feature type="transmembrane region" description="Helical" evidence="1">
    <location>
        <begin position="20"/>
        <end position="48"/>
    </location>
</feature>
<proteinExistence type="predicted"/>
<feature type="transmembrane region" description="Helical" evidence="1">
    <location>
        <begin position="55"/>
        <end position="79"/>
    </location>
</feature>
<evidence type="ECO:0008006" key="4">
    <source>
        <dbReference type="Google" id="ProtNLM"/>
    </source>
</evidence>
<evidence type="ECO:0000313" key="2">
    <source>
        <dbReference type="EMBL" id="NHA68204.1"/>
    </source>
</evidence>
<feature type="transmembrane region" description="Helical" evidence="1">
    <location>
        <begin position="450"/>
        <end position="473"/>
    </location>
</feature>
<dbReference type="EMBL" id="SAYU02000024">
    <property type="protein sequence ID" value="NHA68204.1"/>
    <property type="molecule type" value="Genomic_DNA"/>
</dbReference>
<keyword evidence="1" id="KW-0812">Transmembrane</keyword>
<feature type="transmembrane region" description="Helical" evidence="1">
    <location>
        <begin position="304"/>
        <end position="324"/>
    </location>
</feature>
<feature type="transmembrane region" description="Helical" evidence="1">
    <location>
        <begin position="372"/>
        <end position="399"/>
    </location>
</feature>
<organism evidence="2 3">
    <name type="scientific">Phycicoccus flavus</name>
    <dbReference type="NCBI Taxonomy" id="2502783"/>
    <lineage>
        <taxon>Bacteria</taxon>
        <taxon>Bacillati</taxon>
        <taxon>Actinomycetota</taxon>
        <taxon>Actinomycetes</taxon>
        <taxon>Micrococcales</taxon>
        <taxon>Intrasporangiaceae</taxon>
        <taxon>Phycicoccus</taxon>
    </lineage>
</organism>
<evidence type="ECO:0000256" key="1">
    <source>
        <dbReference type="SAM" id="Phobius"/>
    </source>
</evidence>
<accession>A0A8T6R3E7</accession>
<dbReference type="Proteomes" id="UP000287866">
    <property type="component" value="Unassembled WGS sequence"/>
</dbReference>
<dbReference type="RefSeq" id="WP_165566493.1">
    <property type="nucleotide sequence ID" value="NZ_SAYU02000024.1"/>
</dbReference>
<feature type="transmembrane region" description="Helical" evidence="1">
    <location>
        <begin position="171"/>
        <end position="190"/>
    </location>
</feature>
<keyword evidence="3" id="KW-1185">Reference proteome</keyword>
<protein>
    <recommendedName>
        <fullName evidence="4">ABC-2 type transport system permease protein</fullName>
    </recommendedName>
</protein>
<name>A0A8T6R3E7_9MICO</name>
<feature type="transmembrane region" description="Helical" evidence="1">
    <location>
        <begin position="133"/>
        <end position="151"/>
    </location>
</feature>
<comment type="caution">
    <text evidence="2">The sequence shown here is derived from an EMBL/GenBank/DDBJ whole genome shotgun (WGS) entry which is preliminary data.</text>
</comment>
<feature type="transmembrane region" description="Helical" evidence="1">
    <location>
        <begin position="479"/>
        <end position="502"/>
    </location>
</feature>
<dbReference type="AlphaFoldDB" id="A0A8T6R3E7"/>